<evidence type="ECO:0000313" key="2">
    <source>
        <dbReference type="Proteomes" id="UP001066276"/>
    </source>
</evidence>
<proteinExistence type="predicted"/>
<dbReference type="Proteomes" id="UP001066276">
    <property type="component" value="Chromosome 11"/>
</dbReference>
<sequence length="73" mass="8141">MGPALSDVEQVKAAVRQAREQSGGSKLCDWLLCDPEALTQRASGILQTLVTDPDMRVDLRTVLYFHFGDNLHR</sequence>
<name>A0AAV7LR38_PLEWA</name>
<protein>
    <submittedName>
        <fullName evidence="1">Uncharacterized protein</fullName>
    </submittedName>
</protein>
<comment type="caution">
    <text evidence="1">The sequence shown here is derived from an EMBL/GenBank/DDBJ whole genome shotgun (WGS) entry which is preliminary data.</text>
</comment>
<dbReference type="AlphaFoldDB" id="A0AAV7LR38"/>
<accession>A0AAV7LR38</accession>
<organism evidence="1 2">
    <name type="scientific">Pleurodeles waltl</name>
    <name type="common">Iberian ribbed newt</name>
    <dbReference type="NCBI Taxonomy" id="8319"/>
    <lineage>
        <taxon>Eukaryota</taxon>
        <taxon>Metazoa</taxon>
        <taxon>Chordata</taxon>
        <taxon>Craniata</taxon>
        <taxon>Vertebrata</taxon>
        <taxon>Euteleostomi</taxon>
        <taxon>Amphibia</taxon>
        <taxon>Batrachia</taxon>
        <taxon>Caudata</taxon>
        <taxon>Salamandroidea</taxon>
        <taxon>Salamandridae</taxon>
        <taxon>Pleurodelinae</taxon>
        <taxon>Pleurodeles</taxon>
    </lineage>
</organism>
<gene>
    <name evidence="1" type="ORF">NDU88_007106</name>
</gene>
<dbReference type="EMBL" id="JANPWB010000015">
    <property type="protein sequence ID" value="KAJ1094020.1"/>
    <property type="molecule type" value="Genomic_DNA"/>
</dbReference>
<keyword evidence="2" id="KW-1185">Reference proteome</keyword>
<evidence type="ECO:0000313" key="1">
    <source>
        <dbReference type="EMBL" id="KAJ1094020.1"/>
    </source>
</evidence>
<reference evidence="1" key="1">
    <citation type="journal article" date="2022" name="bioRxiv">
        <title>Sequencing and chromosome-scale assembly of the giantPleurodeles waltlgenome.</title>
        <authorList>
            <person name="Brown T."/>
            <person name="Elewa A."/>
            <person name="Iarovenko S."/>
            <person name="Subramanian E."/>
            <person name="Araus A.J."/>
            <person name="Petzold A."/>
            <person name="Susuki M."/>
            <person name="Suzuki K.-i.T."/>
            <person name="Hayashi T."/>
            <person name="Toyoda A."/>
            <person name="Oliveira C."/>
            <person name="Osipova E."/>
            <person name="Leigh N.D."/>
            <person name="Simon A."/>
            <person name="Yun M.H."/>
        </authorList>
    </citation>
    <scope>NUCLEOTIDE SEQUENCE</scope>
    <source>
        <strain evidence="1">20211129_DDA</strain>
        <tissue evidence="1">Liver</tissue>
    </source>
</reference>